<comment type="caution">
    <text evidence="7">The sequence shown here is derived from an EMBL/GenBank/DDBJ whole genome shotgun (WGS) entry which is preliminary data.</text>
</comment>
<dbReference type="Gene3D" id="3.10.580.10">
    <property type="entry name" value="CBS-domain"/>
    <property type="match status" value="1"/>
</dbReference>
<dbReference type="InterPro" id="IPR044751">
    <property type="entry name" value="Ion_transp-like_CBS"/>
</dbReference>
<organism evidence="7 8">
    <name type="scientific">Porphyromonas levii</name>
    <dbReference type="NCBI Taxonomy" id="28114"/>
    <lineage>
        <taxon>Bacteria</taxon>
        <taxon>Pseudomonadati</taxon>
        <taxon>Bacteroidota</taxon>
        <taxon>Bacteroidia</taxon>
        <taxon>Bacteroidales</taxon>
        <taxon>Porphyromonadaceae</taxon>
        <taxon>Porphyromonas</taxon>
    </lineage>
</organism>
<evidence type="ECO:0000256" key="1">
    <source>
        <dbReference type="ARBA" id="ARBA00004141"/>
    </source>
</evidence>
<evidence type="ECO:0000256" key="3">
    <source>
        <dbReference type="ARBA" id="ARBA00022737"/>
    </source>
</evidence>
<reference evidence="7 8" key="1">
    <citation type="submission" date="2019-03" db="EMBL/GenBank/DDBJ databases">
        <title>Porphyromonas levii Isolated from the Uterus of Dairy Cows.</title>
        <authorList>
            <person name="Francis A.M."/>
        </authorList>
    </citation>
    <scope>NUCLEOTIDE SEQUENCE [LARGE SCALE GENOMIC DNA]</scope>
    <source>
        <strain evidence="7 8">AF5678</strain>
    </source>
</reference>
<dbReference type="OrthoDB" id="9798188at2"/>
<dbReference type="SUPFAM" id="SSF56176">
    <property type="entry name" value="FAD-binding/transporter-associated domain-like"/>
    <property type="match status" value="1"/>
</dbReference>
<dbReference type="GeneID" id="66796345"/>
<dbReference type="InterPro" id="IPR005170">
    <property type="entry name" value="Transptr-assoc_dom"/>
</dbReference>
<protein>
    <submittedName>
        <fullName evidence="7">HlyC/CorC family transporter</fullName>
    </submittedName>
</protein>
<dbReference type="PANTHER" id="PTHR22777">
    <property type="entry name" value="HEMOLYSIN-RELATED"/>
    <property type="match status" value="1"/>
</dbReference>
<evidence type="ECO:0000313" key="8">
    <source>
        <dbReference type="Proteomes" id="UP000297225"/>
    </source>
</evidence>
<gene>
    <name evidence="7" type="ORF">E4P47_07650</name>
</gene>
<dbReference type="Pfam" id="PF03471">
    <property type="entry name" value="CorC_HlyC"/>
    <property type="match status" value="1"/>
</dbReference>
<dbReference type="InterPro" id="IPR046342">
    <property type="entry name" value="CBS_dom_sf"/>
</dbReference>
<keyword evidence="4" id="KW-1133">Transmembrane helix</keyword>
<keyword evidence="3" id="KW-0677">Repeat</keyword>
<accession>A0A4Y8WMY8</accession>
<dbReference type="GO" id="GO:0050660">
    <property type="term" value="F:flavin adenine dinucleotide binding"/>
    <property type="evidence" value="ECO:0007669"/>
    <property type="project" value="InterPro"/>
</dbReference>
<keyword evidence="5" id="KW-0129">CBS domain</keyword>
<evidence type="ECO:0000313" key="7">
    <source>
        <dbReference type="EMBL" id="TFH94399.1"/>
    </source>
</evidence>
<dbReference type="AlphaFoldDB" id="A0A4Y8WMY8"/>
<keyword evidence="2" id="KW-0812">Transmembrane</keyword>
<dbReference type="InterPro" id="IPR002550">
    <property type="entry name" value="CNNM"/>
</dbReference>
<keyword evidence="6" id="KW-0472">Membrane</keyword>
<dbReference type="RefSeq" id="WP_018357394.1">
    <property type="nucleotide sequence ID" value="NZ_CP197400.1"/>
</dbReference>
<dbReference type="CDD" id="cd04590">
    <property type="entry name" value="CBS_pair_CorC_HlyC_assoc"/>
    <property type="match status" value="1"/>
</dbReference>
<dbReference type="Pfam" id="PF00571">
    <property type="entry name" value="CBS"/>
    <property type="match status" value="2"/>
</dbReference>
<dbReference type="Proteomes" id="UP000297225">
    <property type="component" value="Unassembled WGS sequence"/>
</dbReference>
<evidence type="ECO:0000256" key="2">
    <source>
        <dbReference type="ARBA" id="ARBA00022692"/>
    </source>
</evidence>
<dbReference type="Gene3D" id="3.30.465.10">
    <property type="match status" value="1"/>
</dbReference>
<keyword evidence="8" id="KW-1185">Reference proteome</keyword>
<evidence type="ECO:0000256" key="5">
    <source>
        <dbReference type="ARBA" id="ARBA00023122"/>
    </source>
</evidence>
<dbReference type="SUPFAM" id="SSF54631">
    <property type="entry name" value="CBS-domain pair"/>
    <property type="match status" value="1"/>
</dbReference>
<dbReference type="InterPro" id="IPR036318">
    <property type="entry name" value="FAD-bd_PCMH-like_sf"/>
</dbReference>
<proteinExistence type="predicted"/>
<dbReference type="PANTHER" id="PTHR22777:SF17">
    <property type="entry name" value="UPF0053 PROTEIN SLL0260"/>
    <property type="match status" value="1"/>
</dbReference>
<dbReference type="InterPro" id="IPR016169">
    <property type="entry name" value="FAD-bd_PCMH_sub2"/>
</dbReference>
<dbReference type="PROSITE" id="PS51371">
    <property type="entry name" value="CBS"/>
    <property type="match status" value="1"/>
</dbReference>
<dbReference type="SMART" id="SM01091">
    <property type="entry name" value="CorC_HlyC"/>
    <property type="match status" value="1"/>
</dbReference>
<dbReference type="GO" id="GO:0005886">
    <property type="term" value="C:plasma membrane"/>
    <property type="evidence" value="ECO:0007669"/>
    <property type="project" value="TreeGrafter"/>
</dbReference>
<name>A0A4Y8WMY8_9PORP</name>
<sequence>MIYLGILICILLSGFFSMSEISFVSADRLQVELDKNRGNALSRIATHFYKNGGRFITTALVGNNIVNVVYGLLVAMLLENPLKAFLHSDFLVVLIQTIISTALVIVFSEYIPKAIGQMKPNITVRIITFPFFIIYILLFPITLLVSWISKLIFKLFGVKNEDDTVQPLSKIDLDYFIESNVTQDSKSEEARILQNALEFADIKVRDCLVPRNEIVAVDYDIPREELTELFDRTGFSKLPVYKEDIDDIIGYIHSIEMFRLGSEDDWKGRILPTIFIPESLPAENALKQLMQKKRSVAIVVDELGGTAGMLTLEDIVEEIFGDIEDEHDTKRIAMRKVGDNEYIISGRAEVDTLNEEFDLEIPEDEEYQTLAGFILHHSQEIPHAGEEFNIPPFFQVQVMRATGNKITLVRLRKIEHI</sequence>
<dbReference type="EMBL" id="SPNC01000128">
    <property type="protein sequence ID" value="TFH94399.1"/>
    <property type="molecule type" value="Genomic_DNA"/>
</dbReference>
<dbReference type="InterPro" id="IPR000644">
    <property type="entry name" value="CBS_dom"/>
</dbReference>
<evidence type="ECO:0000256" key="4">
    <source>
        <dbReference type="ARBA" id="ARBA00022989"/>
    </source>
</evidence>
<dbReference type="Pfam" id="PF01595">
    <property type="entry name" value="CNNM"/>
    <property type="match status" value="1"/>
</dbReference>
<dbReference type="PROSITE" id="PS51846">
    <property type="entry name" value="CNNM"/>
    <property type="match status" value="1"/>
</dbReference>
<comment type="subcellular location">
    <subcellularLocation>
        <location evidence="1">Membrane</location>
        <topology evidence="1">Multi-pass membrane protein</topology>
    </subcellularLocation>
</comment>
<evidence type="ECO:0000256" key="6">
    <source>
        <dbReference type="ARBA" id="ARBA00023136"/>
    </source>
</evidence>
<dbReference type="STRING" id="1122973.GCA_000379925_00110"/>